<protein>
    <submittedName>
        <fullName evidence="2">Uncharacterized protein</fullName>
    </submittedName>
</protein>
<reference evidence="2 3" key="1">
    <citation type="submission" date="2020-04" db="EMBL/GenBank/DDBJ databases">
        <title>Antimicrobial susceptibility and clonality of vaginal-derived multi-drug resistant Mobiluncus isolates in China.</title>
        <authorList>
            <person name="Zhang X."/>
        </authorList>
    </citation>
    <scope>NUCLEOTIDE SEQUENCE [LARGE SCALE GENOMIC DNA]</scope>
    <source>
        <strain evidence="2 3">12</strain>
    </source>
</reference>
<keyword evidence="1" id="KW-1133">Transmembrane helix</keyword>
<organism evidence="2 3">
    <name type="scientific">Mobiluncus mulieris</name>
    <dbReference type="NCBI Taxonomy" id="2052"/>
    <lineage>
        <taxon>Bacteria</taxon>
        <taxon>Bacillati</taxon>
        <taxon>Actinomycetota</taxon>
        <taxon>Actinomycetes</taxon>
        <taxon>Actinomycetales</taxon>
        <taxon>Actinomycetaceae</taxon>
        <taxon>Mobiluncus</taxon>
    </lineage>
</organism>
<dbReference type="AlphaFoldDB" id="A0A7Y0URE5"/>
<gene>
    <name evidence="2" type="ORF">HHJ77_00165</name>
</gene>
<accession>A0A7Y0URE5</accession>
<proteinExistence type="predicted"/>
<feature type="transmembrane region" description="Helical" evidence="1">
    <location>
        <begin position="123"/>
        <end position="141"/>
    </location>
</feature>
<feature type="transmembrane region" description="Helical" evidence="1">
    <location>
        <begin position="99"/>
        <end position="117"/>
    </location>
</feature>
<keyword evidence="1" id="KW-0812">Transmembrane</keyword>
<comment type="caution">
    <text evidence="2">The sequence shown here is derived from an EMBL/GenBank/DDBJ whole genome shotgun (WGS) entry which is preliminary data.</text>
</comment>
<dbReference type="Proteomes" id="UP000575397">
    <property type="component" value="Unassembled WGS sequence"/>
</dbReference>
<feature type="transmembrane region" description="Helical" evidence="1">
    <location>
        <begin position="62"/>
        <end position="79"/>
    </location>
</feature>
<evidence type="ECO:0000256" key="1">
    <source>
        <dbReference type="SAM" id="Phobius"/>
    </source>
</evidence>
<keyword evidence="1" id="KW-0472">Membrane</keyword>
<dbReference type="EMBL" id="JABCUS010000001">
    <property type="protein sequence ID" value="NMX02387.1"/>
    <property type="molecule type" value="Genomic_DNA"/>
</dbReference>
<evidence type="ECO:0000313" key="2">
    <source>
        <dbReference type="EMBL" id="NMX02387.1"/>
    </source>
</evidence>
<evidence type="ECO:0000313" key="3">
    <source>
        <dbReference type="Proteomes" id="UP000575397"/>
    </source>
</evidence>
<feature type="transmembrane region" description="Helical" evidence="1">
    <location>
        <begin position="37"/>
        <end position="56"/>
    </location>
</feature>
<sequence length="167" mass="19856">MVCFRDYKTLRIICQVEYKEYRRGKVGVLAKKERTSLLWWHVGEVAAFWLCGGALLGQWAGLPLWAALGLHGLGFLIYAKMYLLITSQYPDLDKKVKQVYPKNFWFLGISLVTYWIKIWHWEFVFGAVILTFSFAIIYRSWHFRDTGGHPVPWNDPVWKDWRFYPGW</sequence>
<name>A0A7Y0URE5_9ACTO</name>